<dbReference type="GO" id="GO:0034485">
    <property type="term" value="F:phosphatidylinositol-3,4,5-trisphosphate 5-phosphatase activity"/>
    <property type="evidence" value="ECO:0007669"/>
    <property type="project" value="TreeGrafter"/>
</dbReference>
<dbReference type="PANTHER" id="PTHR45666">
    <property type="entry name" value="TYPE IV INOSITOL POLYPHOSPHATE 5-PHOSPHATASE 9"/>
    <property type="match status" value="1"/>
</dbReference>
<evidence type="ECO:0000313" key="5">
    <source>
        <dbReference type="Proteomes" id="UP000479710"/>
    </source>
</evidence>
<proteinExistence type="inferred from homology"/>
<evidence type="ECO:0000256" key="2">
    <source>
        <dbReference type="ARBA" id="ARBA00022801"/>
    </source>
</evidence>
<dbReference type="OrthoDB" id="2498029at2759"/>
<dbReference type="GO" id="GO:0004445">
    <property type="term" value="F:inositol-polyphosphate 5-phosphatase activity"/>
    <property type="evidence" value="ECO:0007669"/>
    <property type="project" value="InterPro"/>
</dbReference>
<dbReference type="InterPro" id="IPR000300">
    <property type="entry name" value="IPPc"/>
</dbReference>
<keyword evidence="2" id="KW-0378">Hydrolase</keyword>
<comment type="similarity">
    <text evidence="1">Belongs to the inositol polyphosphate 5-phosphatase family.</text>
</comment>
<dbReference type="SUPFAM" id="SSF53474">
    <property type="entry name" value="alpha/beta-Hydrolases"/>
    <property type="match status" value="1"/>
</dbReference>
<protein>
    <recommendedName>
        <fullName evidence="3">Inositol polyphosphate-related phosphatase domain-containing protein</fullName>
    </recommendedName>
</protein>
<dbReference type="Pfam" id="PF22669">
    <property type="entry name" value="Exo_endo_phos2"/>
    <property type="match status" value="1"/>
</dbReference>
<dbReference type="InterPro" id="IPR036691">
    <property type="entry name" value="Endo/exonu/phosph_ase_sf"/>
</dbReference>
<evidence type="ECO:0000256" key="1">
    <source>
        <dbReference type="ARBA" id="ARBA00010768"/>
    </source>
</evidence>
<comment type="caution">
    <text evidence="4">The sequence shown here is derived from an EMBL/GenBank/DDBJ whole genome shotgun (WGS) entry which is preliminary data.</text>
</comment>
<keyword evidence="5" id="KW-1185">Reference proteome</keyword>
<dbReference type="SMART" id="SM00128">
    <property type="entry name" value="IPPc"/>
    <property type="match status" value="1"/>
</dbReference>
<sequence>MWAPTASPAAGKTALPSLRPRRPAAAGVRIVVAVTPVKARARSPRRQLCLAVPPVSEMAAAEAEEDEEEMGWRRAVELDAAERREMAIRRLQEEAGTGSSRREFAVFETARGDTLFTQSWTPVAADDRVKGIVVLLHGLNEHSGRYNHFAKLLNDHGLKVYAMDWIGHGGSDGVHGYVSSLDHAVGDLKEFLEDVVLEENYGLPCFLFGHSTGGAIVLKAALDPCVEVHVEGVILTSPAIHVQPAHPIIKVVAPIFSVLAPKYRVAALHRRGPPVSRDPEALKIKKLQDRLCYYSTDGSCMLLLEEETISSPSLQHHGRETYHPAKTGDNVVVLLGDLNYRISLEEAETRLLVEDKNWSILLENDQLLLEFSMGRHFDGWQEGLITFSPTYKYHPNSDQYYWCFDGALGKKKRAPAWCDRILWRGKGLKQIQYDTCNYRLSDHRPVRAVFHAECEIRGDADCACGCIALSSTSE</sequence>
<dbReference type="GO" id="GO:0046856">
    <property type="term" value="P:phosphatidylinositol dephosphorylation"/>
    <property type="evidence" value="ECO:0007669"/>
    <property type="project" value="InterPro"/>
</dbReference>
<dbReference type="Pfam" id="PF12146">
    <property type="entry name" value="Hydrolase_4"/>
    <property type="match status" value="1"/>
</dbReference>
<accession>A0A6G1DT00</accession>
<dbReference type="InterPro" id="IPR045849">
    <property type="entry name" value="IP5P_plant"/>
</dbReference>
<feature type="domain" description="Inositol polyphosphate-related phosphatase" evidence="3">
    <location>
        <begin position="151"/>
        <end position="459"/>
    </location>
</feature>
<dbReference type="InterPro" id="IPR029058">
    <property type="entry name" value="AB_hydrolase_fold"/>
</dbReference>
<gene>
    <name evidence="4" type="ORF">E2562_036699</name>
</gene>
<dbReference type="InterPro" id="IPR022742">
    <property type="entry name" value="Hydrolase_4"/>
</dbReference>
<name>A0A6G1DT00_9ORYZ</name>
<evidence type="ECO:0000259" key="3">
    <source>
        <dbReference type="SMART" id="SM00128"/>
    </source>
</evidence>
<dbReference type="EMBL" id="SPHZ02000006">
    <property type="protein sequence ID" value="KAF0915546.1"/>
    <property type="molecule type" value="Genomic_DNA"/>
</dbReference>
<dbReference type="SUPFAM" id="SSF56219">
    <property type="entry name" value="DNase I-like"/>
    <property type="match status" value="1"/>
</dbReference>
<dbReference type="Proteomes" id="UP000479710">
    <property type="component" value="Unassembled WGS sequence"/>
</dbReference>
<dbReference type="GO" id="GO:0004439">
    <property type="term" value="F:phosphatidylinositol-4,5-bisphosphate 5-phosphatase activity"/>
    <property type="evidence" value="ECO:0007669"/>
    <property type="project" value="TreeGrafter"/>
</dbReference>
<reference evidence="4 5" key="1">
    <citation type="submission" date="2019-11" db="EMBL/GenBank/DDBJ databases">
        <title>Whole genome sequence of Oryza granulata.</title>
        <authorList>
            <person name="Li W."/>
        </authorList>
    </citation>
    <scope>NUCLEOTIDE SEQUENCE [LARGE SCALE GENOMIC DNA]</scope>
    <source>
        <strain evidence="5">cv. Menghai</strain>
        <tissue evidence="4">Leaf</tissue>
    </source>
</reference>
<dbReference type="Gene3D" id="3.60.10.10">
    <property type="entry name" value="Endonuclease/exonuclease/phosphatase"/>
    <property type="match status" value="1"/>
</dbReference>
<dbReference type="PANTHER" id="PTHR45666:SF24">
    <property type="entry name" value="OS09G0394600 PROTEIN"/>
    <property type="match status" value="1"/>
</dbReference>
<dbReference type="AlphaFoldDB" id="A0A6G1DT00"/>
<organism evidence="4 5">
    <name type="scientific">Oryza meyeriana var. granulata</name>
    <dbReference type="NCBI Taxonomy" id="110450"/>
    <lineage>
        <taxon>Eukaryota</taxon>
        <taxon>Viridiplantae</taxon>
        <taxon>Streptophyta</taxon>
        <taxon>Embryophyta</taxon>
        <taxon>Tracheophyta</taxon>
        <taxon>Spermatophyta</taxon>
        <taxon>Magnoliopsida</taxon>
        <taxon>Liliopsida</taxon>
        <taxon>Poales</taxon>
        <taxon>Poaceae</taxon>
        <taxon>BOP clade</taxon>
        <taxon>Oryzoideae</taxon>
        <taxon>Oryzeae</taxon>
        <taxon>Oryzinae</taxon>
        <taxon>Oryza</taxon>
        <taxon>Oryza meyeriana</taxon>
    </lineage>
</organism>
<evidence type="ECO:0000313" key="4">
    <source>
        <dbReference type="EMBL" id="KAF0915546.1"/>
    </source>
</evidence>
<dbReference type="Gene3D" id="3.40.50.1820">
    <property type="entry name" value="alpha/beta hydrolase"/>
    <property type="match status" value="1"/>
</dbReference>